<dbReference type="EMBL" id="NGKU01000001">
    <property type="protein sequence ID" value="OTN76702.1"/>
    <property type="molecule type" value="Genomic_DNA"/>
</dbReference>
<keyword evidence="5 6" id="KW-0472">Membrane</keyword>
<dbReference type="Pfam" id="PF06081">
    <property type="entry name" value="ArAE_1"/>
    <property type="match status" value="1"/>
</dbReference>
<dbReference type="OrthoDB" id="1653617at2"/>
<organism evidence="7 8">
    <name type="scientific">Candidatus Enterococcus testudinis</name>
    <dbReference type="NCBI Taxonomy" id="1834191"/>
    <lineage>
        <taxon>Bacteria</taxon>
        <taxon>Bacillati</taxon>
        <taxon>Bacillota</taxon>
        <taxon>Bacilli</taxon>
        <taxon>Lactobacillales</taxon>
        <taxon>Enterococcaceae</taxon>
        <taxon>Enterococcus</taxon>
    </lineage>
</organism>
<evidence type="ECO:0000256" key="6">
    <source>
        <dbReference type="SAM" id="Phobius"/>
    </source>
</evidence>
<evidence type="ECO:0000256" key="1">
    <source>
        <dbReference type="ARBA" id="ARBA00004651"/>
    </source>
</evidence>
<evidence type="ECO:0000313" key="7">
    <source>
        <dbReference type="EMBL" id="OTN76702.1"/>
    </source>
</evidence>
<comment type="caution">
    <text evidence="7">The sequence shown here is derived from an EMBL/GenBank/DDBJ whole genome shotgun (WGS) entry which is preliminary data.</text>
</comment>
<dbReference type="STRING" id="1834191.A5886_001780"/>
<feature type="transmembrane region" description="Helical" evidence="6">
    <location>
        <begin position="83"/>
        <end position="102"/>
    </location>
</feature>
<keyword evidence="2" id="KW-1003">Cell membrane</keyword>
<feature type="transmembrane region" description="Helical" evidence="6">
    <location>
        <begin position="108"/>
        <end position="126"/>
    </location>
</feature>
<protein>
    <submittedName>
        <fullName evidence="7">Uncharacterized protein</fullName>
    </submittedName>
</protein>
<evidence type="ECO:0000313" key="8">
    <source>
        <dbReference type="Proteomes" id="UP000195043"/>
    </source>
</evidence>
<dbReference type="GO" id="GO:0005886">
    <property type="term" value="C:plasma membrane"/>
    <property type="evidence" value="ECO:0007669"/>
    <property type="project" value="UniProtKB-SubCell"/>
</dbReference>
<dbReference type="PANTHER" id="PTHR30509">
    <property type="entry name" value="P-HYDROXYBENZOIC ACID EFFLUX PUMP SUBUNIT-RELATED"/>
    <property type="match status" value="1"/>
</dbReference>
<feature type="transmembrane region" description="Helical" evidence="6">
    <location>
        <begin position="138"/>
        <end position="155"/>
    </location>
</feature>
<comment type="subcellular location">
    <subcellularLocation>
        <location evidence="1">Cell membrane</location>
        <topology evidence="1">Multi-pass membrane protein</topology>
    </subcellularLocation>
</comment>
<dbReference type="Proteomes" id="UP000195043">
    <property type="component" value="Unassembled WGS sequence"/>
</dbReference>
<dbReference type="RefSeq" id="WP_086274632.1">
    <property type="nucleotide sequence ID" value="NZ_NGKU01000001.1"/>
</dbReference>
<dbReference type="AlphaFoldDB" id="A0A242A6X1"/>
<accession>A0A242A6X1</accession>
<sequence>MKLGRFRLGMRTIKTAIAVMLCILLFHFLDRGQPLIAALSAVFSLRQDLNTTLSFGRSRIIGNSIGGGTAIFYFLTKQYFHHDFLIELLVLPALVMFIIVLSDGINNNSGIISGIATMLLITLSVPQGESIIFALDRVLDTFIGTLIALMINFVIRPPEIEKEEEIIEDLAVLKQKEADLQAMLQDVQGAISTREQENNEKQ</sequence>
<gene>
    <name evidence="7" type="ORF">A5886_001780</name>
</gene>
<dbReference type="InterPro" id="IPR010343">
    <property type="entry name" value="ArAE_1"/>
</dbReference>
<proteinExistence type="predicted"/>
<evidence type="ECO:0000256" key="3">
    <source>
        <dbReference type="ARBA" id="ARBA00022692"/>
    </source>
</evidence>
<evidence type="ECO:0000256" key="4">
    <source>
        <dbReference type="ARBA" id="ARBA00022989"/>
    </source>
</evidence>
<evidence type="ECO:0000256" key="5">
    <source>
        <dbReference type="ARBA" id="ARBA00023136"/>
    </source>
</evidence>
<keyword evidence="4 6" id="KW-1133">Transmembrane helix</keyword>
<name>A0A242A6X1_9ENTE</name>
<dbReference type="PANTHER" id="PTHR30509:SF9">
    <property type="entry name" value="MULTIDRUG RESISTANCE PROTEIN MDTO"/>
    <property type="match status" value="1"/>
</dbReference>
<reference evidence="7 8" key="1">
    <citation type="submission" date="2017-05" db="EMBL/GenBank/DDBJ databases">
        <title>The Genome Sequence of Enterococcus sp. 8G7_MSG3316.</title>
        <authorList>
            <consortium name="The Broad Institute Genomics Platform"/>
            <consortium name="The Broad Institute Genomic Center for Infectious Diseases"/>
            <person name="Earl A."/>
            <person name="Manson A."/>
            <person name="Schwartman J."/>
            <person name="Gilmore M."/>
            <person name="Abouelleil A."/>
            <person name="Cao P."/>
            <person name="Chapman S."/>
            <person name="Cusick C."/>
            <person name="Shea T."/>
            <person name="Young S."/>
            <person name="Neafsey D."/>
            <person name="Nusbaum C."/>
            <person name="Birren B."/>
        </authorList>
    </citation>
    <scope>NUCLEOTIDE SEQUENCE [LARGE SCALE GENOMIC DNA]</scope>
    <source>
        <strain evidence="7 8">8G7_MSG3316</strain>
    </source>
</reference>
<evidence type="ECO:0000256" key="2">
    <source>
        <dbReference type="ARBA" id="ARBA00022475"/>
    </source>
</evidence>
<keyword evidence="3 6" id="KW-0812">Transmembrane</keyword>
<keyword evidence="8" id="KW-1185">Reference proteome</keyword>